<reference evidence="2 3" key="1">
    <citation type="journal article" date="2017" name="Elife">
        <title>Extensive horizontal gene transfer in cheese-associated bacteria.</title>
        <authorList>
            <person name="Bonham K.S."/>
            <person name="Wolfe B.E."/>
            <person name="Dutton R.J."/>
        </authorList>
    </citation>
    <scope>NUCLEOTIDE SEQUENCE [LARGE SCALE GENOMIC DNA]</scope>
    <source>
        <strain evidence="2 3">341_9</strain>
    </source>
</reference>
<gene>
    <name evidence="2" type="ORF">CIK66_03545</name>
</gene>
<name>A0A2A3YMD3_9MICO</name>
<feature type="region of interest" description="Disordered" evidence="1">
    <location>
        <begin position="57"/>
        <end position="92"/>
    </location>
</feature>
<dbReference type="AlphaFoldDB" id="A0A2A3YMD3"/>
<evidence type="ECO:0000256" key="1">
    <source>
        <dbReference type="SAM" id="MobiDB-lite"/>
    </source>
</evidence>
<organism evidence="2 3">
    <name type="scientific">Brachybacterium alimentarium</name>
    <dbReference type="NCBI Taxonomy" id="47845"/>
    <lineage>
        <taxon>Bacteria</taxon>
        <taxon>Bacillati</taxon>
        <taxon>Actinomycetota</taxon>
        <taxon>Actinomycetes</taxon>
        <taxon>Micrococcales</taxon>
        <taxon>Dermabacteraceae</taxon>
        <taxon>Brachybacterium</taxon>
    </lineage>
</organism>
<protein>
    <submittedName>
        <fullName evidence="2">Uncharacterized protein</fullName>
    </submittedName>
</protein>
<dbReference type="EMBL" id="NRGR01000006">
    <property type="protein sequence ID" value="PCC40467.1"/>
    <property type="molecule type" value="Genomic_DNA"/>
</dbReference>
<dbReference type="Proteomes" id="UP000218598">
    <property type="component" value="Unassembled WGS sequence"/>
</dbReference>
<evidence type="ECO:0000313" key="3">
    <source>
        <dbReference type="Proteomes" id="UP000218598"/>
    </source>
</evidence>
<comment type="caution">
    <text evidence="2">The sequence shown here is derived from an EMBL/GenBank/DDBJ whole genome shotgun (WGS) entry which is preliminary data.</text>
</comment>
<dbReference type="RefSeq" id="WP_096196578.1">
    <property type="nucleotide sequence ID" value="NZ_JBQQIH010000020.1"/>
</dbReference>
<proteinExistence type="predicted"/>
<accession>A0A2A3YMD3</accession>
<sequence length="187" mass="18248">MPAARRPTILAHVVGGAAAAALGSIPLHRLPRPVQVCYVAVPAALAGLVVYVGQGPGGGGEPVAPETSEPADAGPEEPSARRAAEPGAAEGAAPVVDEAGEAVLEPGGPASERFRIGLALGLGGLTAAAGAAGIWVDRRVEGALRSRGVPVPRLVMGAATGLVSVGLAALDQNEAGEIETGRSRAGG</sequence>
<keyword evidence="3" id="KW-1185">Reference proteome</keyword>
<dbReference type="OrthoDB" id="3543368at2"/>
<evidence type="ECO:0000313" key="2">
    <source>
        <dbReference type="EMBL" id="PCC40467.1"/>
    </source>
</evidence>